<evidence type="ECO:0000256" key="4">
    <source>
        <dbReference type="ARBA" id="ARBA00023163"/>
    </source>
</evidence>
<evidence type="ECO:0000256" key="1">
    <source>
        <dbReference type="ARBA" id="ARBA00004123"/>
    </source>
</evidence>
<dbReference type="PROSITE" id="PS51032">
    <property type="entry name" value="AP2_ERF"/>
    <property type="match status" value="1"/>
</dbReference>
<protein>
    <recommendedName>
        <fullName evidence="6">AP2/ERF domain-containing protein</fullName>
    </recommendedName>
</protein>
<dbReference type="Pfam" id="PF00847">
    <property type="entry name" value="AP2"/>
    <property type="match status" value="1"/>
</dbReference>
<keyword evidence="4" id="KW-0804">Transcription</keyword>
<dbReference type="InterPro" id="IPR036955">
    <property type="entry name" value="AP2/ERF_dom_sf"/>
</dbReference>
<dbReference type="PRINTS" id="PR00367">
    <property type="entry name" value="ETHRSPELEMNT"/>
</dbReference>
<dbReference type="InterPro" id="IPR001471">
    <property type="entry name" value="AP2/ERF_dom"/>
</dbReference>
<evidence type="ECO:0000313" key="7">
    <source>
        <dbReference type="EMBL" id="RZC67289.1"/>
    </source>
</evidence>
<name>A0A4Y7K5U4_PAPSO</name>
<dbReference type="GO" id="GO:0003700">
    <property type="term" value="F:DNA-binding transcription factor activity"/>
    <property type="evidence" value="ECO:0007669"/>
    <property type="project" value="InterPro"/>
</dbReference>
<dbReference type="OMA" id="REHEIWD"/>
<proteinExistence type="predicted"/>
<dbReference type="EMBL" id="CM010720">
    <property type="protein sequence ID" value="RZC67289.1"/>
    <property type="molecule type" value="Genomic_DNA"/>
</dbReference>
<evidence type="ECO:0000313" key="8">
    <source>
        <dbReference type="Proteomes" id="UP000316621"/>
    </source>
</evidence>
<evidence type="ECO:0000256" key="3">
    <source>
        <dbReference type="ARBA" id="ARBA00023125"/>
    </source>
</evidence>
<gene>
    <name evidence="7" type="ORF">C5167_010970</name>
</gene>
<evidence type="ECO:0000259" key="6">
    <source>
        <dbReference type="PROSITE" id="PS51032"/>
    </source>
</evidence>
<organism evidence="7 8">
    <name type="scientific">Papaver somniferum</name>
    <name type="common">Opium poppy</name>
    <dbReference type="NCBI Taxonomy" id="3469"/>
    <lineage>
        <taxon>Eukaryota</taxon>
        <taxon>Viridiplantae</taxon>
        <taxon>Streptophyta</taxon>
        <taxon>Embryophyta</taxon>
        <taxon>Tracheophyta</taxon>
        <taxon>Spermatophyta</taxon>
        <taxon>Magnoliopsida</taxon>
        <taxon>Ranunculales</taxon>
        <taxon>Papaveraceae</taxon>
        <taxon>Papaveroideae</taxon>
        <taxon>Papaver</taxon>
    </lineage>
</organism>
<dbReference type="SUPFAM" id="SSF54171">
    <property type="entry name" value="DNA-binding domain"/>
    <property type="match status" value="1"/>
</dbReference>
<dbReference type="SMART" id="SM00380">
    <property type="entry name" value="AP2"/>
    <property type="match status" value="1"/>
</dbReference>
<dbReference type="CDD" id="cd00018">
    <property type="entry name" value="AP2"/>
    <property type="match status" value="1"/>
</dbReference>
<dbReference type="STRING" id="3469.A0A4Y7K5U4"/>
<keyword evidence="5" id="KW-0539">Nucleus</keyword>
<evidence type="ECO:0000256" key="5">
    <source>
        <dbReference type="ARBA" id="ARBA00023242"/>
    </source>
</evidence>
<dbReference type="PANTHER" id="PTHR31190">
    <property type="entry name" value="DNA-BINDING DOMAIN"/>
    <property type="match status" value="1"/>
</dbReference>
<keyword evidence="3" id="KW-0238">DNA-binding</keyword>
<dbReference type="FunFam" id="3.30.730.10:FF:000001">
    <property type="entry name" value="Ethylene-responsive transcription factor 2"/>
    <property type="match status" value="1"/>
</dbReference>
<accession>A0A4Y7K5U4</accession>
<dbReference type="Proteomes" id="UP000316621">
    <property type="component" value="Chromosome 6"/>
</dbReference>
<sequence>MSATKLTREEEDAIMVEAFKYVISSSSSASNGVDFFDHCSPSTASMSSTEIQQCPIPILDSNTCDTCGISGCLGCNFFDQDQGSKKKAKKQSNKTNIVMEKKKKNYRGVRQRPWGKWAAEIRDPRRATRVWLGTFTTAEDAARAYDKAAIDFRGPRAKLNFSFSDYDNSTYNSSSDIHHQKQEISQKIDINYQQQQQQISNSNVEKPKIDTDYQMNFTSSQTESLMVGPSTTLDKQLWGIDEEIQSWTSPEEDDFFLTCLQQFSP</sequence>
<dbReference type="InterPro" id="IPR016177">
    <property type="entry name" value="DNA-bd_dom_sf"/>
</dbReference>
<dbReference type="InterPro" id="IPR044808">
    <property type="entry name" value="ERF_plant"/>
</dbReference>
<dbReference type="GO" id="GO:0003677">
    <property type="term" value="F:DNA binding"/>
    <property type="evidence" value="ECO:0007669"/>
    <property type="project" value="UniProtKB-KW"/>
</dbReference>
<dbReference type="Gene3D" id="3.30.730.10">
    <property type="entry name" value="AP2/ERF domain"/>
    <property type="match status" value="1"/>
</dbReference>
<keyword evidence="8" id="KW-1185">Reference proteome</keyword>
<dbReference type="PANTHER" id="PTHR31190:SF181">
    <property type="entry name" value="OS02G0764700 PROTEIN"/>
    <property type="match status" value="1"/>
</dbReference>
<dbReference type="AlphaFoldDB" id="A0A4Y7K5U4"/>
<dbReference type="GO" id="GO:0005634">
    <property type="term" value="C:nucleus"/>
    <property type="evidence" value="ECO:0007669"/>
    <property type="project" value="UniProtKB-SubCell"/>
</dbReference>
<comment type="subcellular location">
    <subcellularLocation>
        <location evidence="1">Nucleus</location>
    </subcellularLocation>
</comment>
<evidence type="ECO:0000256" key="2">
    <source>
        <dbReference type="ARBA" id="ARBA00023015"/>
    </source>
</evidence>
<keyword evidence="2" id="KW-0805">Transcription regulation</keyword>
<dbReference type="Gramene" id="RZC67289">
    <property type="protein sequence ID" value="RZC67289"/>
    <property type="gene ID" value="C5167_010970"/>
</dbReference>
<feature type="domain" description="AP2/ERF" evidence="6">
    <location>
        <begin position="105"/>
        <end position="162"/>
    </location>
</feature>
<dbReference type="GO" id="GO:0009873">
    <property type="term" value="P:ethylene-activated signaling pathway"/>
    <property type="evidence" value="ECO:0007669"/>
    <property type="project" value="InterPro"/>
</dbReference>
<reference evidence="7 8" key="1">
    <citation type="journal article" date="2018" name="Science">
        <title>The opium poppy genome and morphinan production.</title>
        <authorList>
            <person name="Guo L."/>
            <person name="Winzer T."/>
            <person name="Yang X."/>
            <person name="Li Y."/>
            <person name="Ning Z."/>
            <person name="He Z."/>
            <person name="Teodor R."/>
            <person name="Lu Y."/>
            <person name="Bowser T.A."/>
            <person name="Graham I.A."/>
            <person name="Ye K."/>
        </authorList>
    </citation>
    <scope>NUCLEOTIDE SEQUENCE [LARGE SCALE GENOMIC DNA]</scope>
    <source>
        <strain evidence="8">cv. HN1</strain>
        <tissue evidence="7">Leaves</tissue>
    </source>
</reference>